<protein>
    <recommendedName>
        <fullName evidence="4">DUF3306 domain-containing protein</fullName>
    </recommendedName>
</protein>
<dbReference type="PATRIC" id="fig|579748.3.peg.2753"/>
<organism evidence="2 3">
    <name type="scientific">Vibrio galatheae</name>
    <dbReference type="NCBI Taxonomy" id="579748"/>
    <lineage>
        <taxon>Bacteria</taxon>
        <taxon>Pseudomonadati</taxon>
        <taxon>Pseudomonadota</taxon>
        <taxon>Gammaproteobacteria</taxon>
        <taxon>Vibrionales</taxon>
        <taxon>Vibrionaceae</taxon>
        <taxon>Vibrio</taxon>
    </lineage>
</organism>
<proteinExistence type="predicted"/>
<feature type="compositionally biased region" description="Basic and acidic residues" evidence="1">
    <location>
        <begin position="14"/>
        <end position="35"/>
    </location>
</feature>
<evidence type="ECO:0000256" key="1">
    <source>
        <dbReference type="SAM" id="MobiDB-lite"/>
    </source>
</evidence>
<evidence type="ECO:0000313" key="2">
    <source>
        <dbReference type="EMBL" id="KJY82388.1"/>
    </source>
</evidence>
<comment type="caution">
    <text evidence="2">The sequence shown here is derived from an EMBL/GenBank/DDBJ whole genome shotgun (WGS) entry which is preliminary data.</text>
</comment>
<dbReference type="RefSeq" id="WP_045956222.1">
    <property type="nucleotide sequence ID" value="NZ_JXXV01000024.1"/>
</dbReference>
<name>A0A0F4NHQ2_9VIBR</name>
<accession>A0A0F4NHQ2</accession>
<evidence type="ECO:0000313" key="3">
    <source>
        <dbReference type="Proteomes" id="UP000033673"/>
    </source>
</evidence>
<keyword evidence="3" id="KW-1185">Reference proteome</keyword>
<dbReference type="OrthoDB" id="6399678at2"/>
<evidence type="ECO:0008006" key="4">
    <source>
        <dbReference type="Google" id="ProtNLM"/>
    </source>
</evidence>
<feature type="region of interest" description="Disordered" evidence="1">
    <location>
        <begin position="121"/>
        <end position="170"/>
    </location>
</feature>
<reference evidence="2 3" key="1">
    <citation type="journal article" date="2015" name="BMC Genomics">
        <title>Genome mining reveals unlocked bioactive potential of marine Gram-negative bacteria.</title>
        <authorList>
            <person name="Machado H."/>
            <person name="Sonnenschein E.C."/>
            <person name="Melchiorsen J."/>
            <person name="Gram L."/>
        </authorList>
    </citation>
    <scope>NUCLEOTIDE SEQUENCE [LARGE SCALE GENOMIC DNA]</scope>
    <source>
        <strain evidence="2 3">S2757</strain>
    </source>
</reference>
<dbReference type="Proteomes" id="UP000033673">
    <property type="component" value="Unassembled WGS sequence"/>
</dbReference>
<dbReference type="STRING" id="579748.TW81_13315"/>
<feature type="region of interest" description="Disordered" evidence="1">
    <location>
        <begin position="1"/>
        <end position="61"/>
    </location>
</feature>
<feature type="compositionally biased region" description="Polar residues" evidence="1">
    <location>
        <begin position="121"/>
        <end position="136"/>
    </location>
</feature>
<dbReference type="AlphaFoldDB" id="A0A0F4NHQ2"/>
<dbReference type="InterPro" id="IPR021735">
    <property type="entry name" value="DUF3306"/>
</dbReference>
<dbReference type="EMBL" id="JXXV01000024">
    <property type="protein sequence ID" value="KJY82388.1"/>
    <property type="molecule type" value="Genomic_DNA"/>
</dbReference>
<dbReference type="Pfam" id="PF11748">
    <property type="entry name" value="DUF3306"/>
    <property type="match status" value="1"/>
</dbReference>
<gene>
    <name evidence="2" type="ORF">TW81_13315</name>
</gene>
<sequence length="170" mass="18979">MATKFLNRWSQRKLGADELEHDRQQDKSSDPKESTNNDLVEPAAEPSDQDNRPQTSQPPSSIAALLASQAKSEVKKAALRKLFLSGEFSEIDGLNDYDHDYKSVKSLSTEVVEKLRDWMNSEQDSANKNQSSTQDVTVDASELDPCTSVSELTSSENEHKSVRQNIPHKS</sequence>